<protein>
    <submittedName>
        <fullName evidence="1">Acyl-CoA carboxylase subunit epsilon</fullName>
    </submittedName>
</protein>
<dbReference type="GO" id="GO:0003989">
    <property type="term" value="F:acetyl-CoA carboxylase activity"/>
    <property type="evidence" value="ECO:0007669"/>
    <property type="project" value="InterPro"/>
</dbReference>
<dbReference type="Pfam" id="PF13822">
    <property type="entry name" value="ACC_epsilon"/>
    <property type="match status" value="1"/>
</dbReference>
<accession>A0A941IN63</accession>
<dbReference type="InterPro" id="IPR032716">
    <property type="entry name" value="ACC_epsilon"/>
</dbReference>
<evidence type="ECO:0000313" key="1">
    <source>
        <dbReference type="EMBL" id="MBR7835050.1"/>
    </source>
</evidence>
<organism evidence="1 2">
    <name type="scientific">Actinospica durhamensis</name>
    <dbReference type="NCBI Taxonomy" id="1508375"/>
    <lineage>
        <taxon>Bacteria</taxon>
        <taxon>Bacillati</taxon>
        <taxon>Actinomycetota</taxon>
        <taxon>Actinomycetes</taxon>
        <taxon>Catenulisporales</taxon>
        <taxon>Actinospicaceae</taxon>
        <taxon>Actinospica</taxon>
    </lineage>
</organism>
<reference evidence="1" key="1">
    <citation type="submission" date="2021-04" db="EMBL/GenBank/DDBJ databases">
        <title>Genome based classification of Actinospica acidithermotolerans sp. nov., an actinobacterium isolated from an Indonesian hot spring.</title>
        <authorList>
            <person name="Kusuma A.B."/>
            <person name="Putra K.E."/>
            <person name="Nafisah S."/>
            <person name="Loh J."/>
            <person name="Nouioui I."/>
            <person name="Goodfellow M."/>
        </authorList>
    </citation>
    <scope>NUCLEOTIDE SEQUENCE</scope>
    <source>
        <strain evidence="1">CSCA 57</strain>
    </source>
</reference>
<name>A0A941IN63_9ACTN</name>
<comment type="caution">
    <text evidence="1">The sequence shown here is derived from an EMBL/GenBank/DDBJ whole genome shotgun (WGS) entry which is preliminary data.</text>
</comment>
<dbReference type="Proteomes" id="UP000675781">
    <property type="component" value="Unassembled WGS sequence"/>
</dbReference>
<dbReference type="GO" id="GO:0004658">
    <property type="term" value="F:propionyl-CoA carboxylase activity"/>
    <property type="evidence" value="ECO:0007669"/>
    <property type="project" value="InterPro"/>
</dbReference>
<keyword evidence="2" id="KW-1185">Reference proteome</keyword>
<dbReference type="AlphaFoldDB" id="A0A941IN63"/>
<proteinExistence type="predicted"/>
<dbReference type="EMBL" id="JAGSOG010000081">
    <property type="protein sequence ID" value="MBR7835050.1"/>
    <property type="molecule type" value="Genomic_DNA"/>
</dbReference>
<dbReference type="RefSeq" id="WP_212529565.1">
    <property type="nucleotide sequence ID" value="NZ_JAGSOG010000081.1"/>
</dbReference>
<evidence type="ECO:0000313" key="2">
    <source>
        <dbReference type="Proteomes" id="UP000675781"/>
    </source>
</evidence>
<sequence>MSAEVTGDAGVAGVSALRVVAGQPTDEELAALIVVLAARSGSGAGAGVDDAETSSPVSAWTDRARYVRAGRWGFGAYTGWRASALPR</sequence>
<gene>
    <name evidence="1" type="ORF">KDL01_17375</name>
</gene>